<keyword evidence="2" id="KW-1185">Reference proteome</keyword>
<evidence type="ECO:0000313" key="2">
    <source>
        <dbReference type="Proteomes" id="UP000247498"/>
    </source>
</evidence>
<dbReference type="AlphaFoldDB" id="A0A2V0PKS1"/>
<dbReference type="Proteomes" id="UP000247498">
    <property type="component" value="Unassembled WGS sequence"/>
</dbReference>
<organism evidence="1 2">
    <name type="scientific">Raphidocelis subcapitata</name>
    <dbReference type="NCBI Taxonomy" id="307507"/>
    <lineage>
        <taxon>Eukaryota</taxon>
        <taxon>Viridiplantae</taxon>
        <taxon>Chlorophyta</taxon>
        <taxon>core chlorophytes</taxon>
        <taxon>Chlorophyceae</taxon>
        <taxon>CS clade</taxon>
        <taxon>Sphaeropleales</taxon>
        <taxon>Selenastraceae</taxon>
        <taxon>Raphidocelis</taxon>
    </lineage>
</organism>
<dbReference type="InParanoid" id="A0A2V0PKS1"/>
<proteinExistence type="predicted"/>
<reference evidence="1 2" key="1">
    <citation type="journal article" date="2018" name="Sci. Rep.">
        <title>Raphidocelis subcapitata (=Pseudokirchneriella subcapitata) provides an insight into genome evolution and environmental adaptations in the Sphaeropleales.</title>
        <authorList>
            <person name="Suzuki S."/>
            <person name="Yamaguchi H."/>
            <person name="Nakajima N."/>
            <person name="Kawachi M."/>
        </authorList>
    </citation>
    <scope>NUCLEOTIDE SEQUENCE [LARGE SCALE GENOMIC DNA]</scope>
    <source>
        <strain evidence="1 2">NIES-35</strain>
    </source>
</reference>
<gene>
    <name evidence="1" type="ORF">Rsub_13339</name>
</gene>
<dbReference type="EMBL" id="BDRX01000220">
    <property type="protein sequence ID" value="GBG00402.1"/>
    <property type="molecule type" value="Genomic_DNA"/>
</dbReference>
<evidence type="ECO:0000313" key="1">
    <source>
        <dbReference type="EMBL" id="GBG00402.1"/>
    </source>
</evidence>
<dbReference type="OrthoDB" id="186626at2759"/>
<protein>
    <submittedName>
        <fullName evidence="1">Uncharacterized protein</fullName>
    </submittedName>
</protein>
<feature type="non-terminal residue" evidence="1">
    <location>
        <position position="1"/>
    </location>
</feature>
<comment type="caution">
    <text evidence="1">The sequence shown here is derived from an EMBL/GenBank/DDBJ whole genome shotgun (WGS) entry which is preliminary data.</text>
</comment>
<name>A0A2V0PKS1_9CHLO</name>
<dbReference type="STRING" id="307507.A0A2V0PKS1"/>
<sequence>KGLFAESTLKRWRSCTKYQLVDLWAQQVNYEEASNVDNDTQEARFQETKARVANFPVVFHRMYTSEAAKLIPDGSLDYVYVDARHDYYGTVHPGAVRGAVEDFVRGKGLDVVATLKDRWPSFMVVKPPC</sequence>
<accession>A0A2V0PKS1</accession>